<sequence>MRTLQDSTDFKFVVKEDHNYGPFLVSVNGVAGRTEDRTYWELLAEFKNGTTFRPDVGVGCFIPFPQQRVILKFTKY</sequence>
<gene>
    <name evidence="1" type="ORF">AAFF_G00440670</name>
</gene>
<dbReference type="PANTHER" id="PTHR10559">
    <property type="entry name" value="TRANSCOBALAMIN-1/GASTRIC INTRINSIC FACTOR"/>
    <property type="match status" value="1"/>
</dbReference>
<protein>
    <recommendedName>
        <fullName evidence="3">DUF4430 domain-containing protein</fullName>
    </recommendedName>
</protein>
<organism evidence="1 2">
    <name type="scientific">Aldrovandia affinis</name>
    <dbReference type="NCBI Taxonomy" id="143900"/>
    <lineage>
        <taxon>Eukaryota</taxon>
        <taxon>Metazoa</taxon>
        <taxon>Chordata</taxon>
        <taxon>Craniata</taxon>
        <taxon>Vertebrata</taxon>
        <taxon>Euteleostomi</taxon>
        <taxon>Actinopterygii</taxon>
        <taxon>Neopterygii</taxon>
        <taxon>Teleostei</taxon>
        <taxon>Notacanthiformes</taxon>
        <taxon>Halosauridae</taxon>
        <taxon>Aldrovandia</taxon>
    </lineage>
</organism>
<dbReference type="GO" id="GO:0031419">
    <property type="term" value="F:cobalamin binding"/>
    <property type="evidence" value="ECO:0007669"/>
    <property type="project" value="TreeGrafter"/>
</dbReference>
<accession>A0AAD7S7H9</accession>
<dbReference type="AlphaFoldDB" id="A0AAD7S7H9"/>
<comment type="caution">
    <text evidence="1">The sequence shown here is derived from an EMBL/GenBank/DDBJ whole genome shotgun (WGS) entry which is preliminary data.</text>
</comment>
<evidence type="ECO:0000313" key="1">
    <source>
        <dbReference type="EMBL" id="KAJ8397233.1"/>
    </source>
</evidence>
<dbReference type="GO" id="GO:0015889">
    <property type="term" value="P:cobalamin transport"/>
    <property type="evidence" value="ECO:0007669"/>
    <property type="project" value="TreeGrafter"/>
</dbReference>
<reference evidence="1" key="1">
    <citation type="journal article" date="2023" name="Science">
        <title>Genome structures resolve the early diversification of teleost fishes.</title>
        <authorList>
            <person name="Parey E."/>
            <person name="Louis A."/>
            <person name="Montfort J."/>
            <person name="Bouchez O."/>
            <person name="Roques C."/>
            <person name="Iampietro C."/>
            <person name="Lluch J."/>
            <person name="Castinel A."/>
            <person name="Donnadieu C."/>
            <person name="Desvignes T."/>
            <person name="Floi Bucao C."/>
            <person name="Jouanno E."/>
            <person name="Wen M."/>
            <person name="Mejri S."/>
            <person name="Dirks R."/>
            <person name="Jansen H."/>
            <person name="Henkel C."/>
            <person name="Chen W.J."/>
            <person name="Zahm M."/>
            <person name="Cabau C."/>
            <person name="Klopp C."/>
            <person name="Thompson A.W."/>
            <person name="Robinson-Rechavi M."/>
            <person name="Braasch I."/>
            <person name="Lecointre G."/>
            <person name="Bobe J."/>
            <person name="Postlethwait J.H."/>
            <person name="Berthelot C."/>
            <person name="Roest Crollius H."/>
            <person name="Guiguen Y."/>
        </authorList>
    </citation>
    <scope>NUCLEOTIDE SEQUENCE</scope>
    <source>
        <strain evidence="1">NC1722</strain>
    </source>
</reference>
<name>A0AAD7S7H9_9TELE</name>
<dbReference type="InterPro" id="IPR051588">
    <property type="entry name" value="Cobalamin_Transport"/>
</dbReference>
<dbReference type="Proteomes" id="UP001221898">
    <property type="component" value="Unassembled WGS sequence"/>
</dbReference>
<dbReference type="Gene3D" id="2.170.130.30">
    <property type="match status" value="1"/>
</dbReference>
<evidence type="ECO:0008006" key="3">
    <source>
        <dbReference type="Google" id="ProtNLM"/>
    </source>
</evidence>
<evidence type="ECO:0000313" key="2">
    <source>
        <dbReference type="Proteomes" id="UP001221898"/>
    </source>
</evidence>
<dbReference type="PANTHER" id="PTHR10559:SF18">
    <property type="entry name" value="TRANSCOBALAMIN II"/>
    <property type="match status" value="1"/>
</dbReference>
<dbReference type="EMBL" id="JAINUG010000099">
    <property type="protein sequence ID" value="KAJ8397233.1"/>
    <property type="molecule type" value="Genomic_DNA"/>
</dbReference>
<proteinExistence type="predicted"/>
<dbReference type="GO" id="GO:0005615">
    <property type="term" value="C:extracellular space"/>
    <property type="evidence" value="ECO:0007669"/>
    <property type="project" value="TreeGrafter"/>
</dbReference>
<keyword evidence="2" id="KW-1185">Reference proteome</keyword>